<evidence type="ECO:0000313" key="2">
    <source>
        <dbReference type="EMBL" id="PQJ12313.1"/>
    </source>
</evidence>
<keyword evidence="3" id="KW-1185">Reference proteome</keyword>
<dbReference type="EMBL" id="PPSL01000001">
    <property type="protein sequence ID" value="PQJ12313.1"/>
    <property type="molecule type" value="Genomic_DNA"/>
</dbReference>
<feature type="signal peptide" evidence="1">
    <location>
        <begin position="1"/>
        <end position="17"/>
    </location>
</feature>
<evidence type="ECO:0000256" key="1">
    <source>
        <dbReference type="SAM" id="SignalP"/>
    </source>
</evidence>
<reference evidence="2 3" key="1">
    <citation type="submission" date="2018-01" db="EMBL/GenBank/DDBJ databases">
        <title>A novel member of the phylum Bacteroidetes isolated from glacier ice.</title>
        <authorList>
            <person name="Liu Q."/>
            <person name="Xin Y.-H."/>
        </authorList>
    </citation>
    <scope>NUCLEOTIDE SEQUENCE [LARGE SCALE GENOMIC DNA]</scope>
    <source>
        <strain evidence="2 3">RB1R16</strain>
    </source>
</reference>
<dbReference type="RefSeq" id="WP_105037197.1">
    <property type="nucleotide sequence ID" value="NZ_PPSL01000001.1"/>
</dbReference>
<comment type="caution">
    <text evidence="2">The sequence shown here is derived from an EMBL/GenBank/DDBJ whole genome shotgun (WGS) entry which is preliminary data.</text>
</comment>
<protein>
    <recommendedName>
        <fullName evidence="4">TonB C-terminal domain-containing protein</fullName>
    </recommendedName>
</protein>
<dbReference type="Proteomes" id="UP000239872">
    <property type="component" value="Unassembled WGS sequence"/>
</dbReference>
<gene>
    <name evidence="2" type="ORF">CJD36_000715</name>
</gene>
<organism evidence="2 3">
    <name type="scientific">Flavipsychrobacter stenotrophus</name>
    <dbReference type="NCBI Taxonomy" id="2077091"/>
    <lineage>
        <taxon>Bacteria</taxon>
        <taxon>Pseudomonadati</taxon>
        <taxon>Bacteroidota</taxon>
        <taxon>Chitinophagia</taxon>
        <taxon>Chitinophagales</taxon>
        <taxon>Chitinophagaceae</taxon>
        <taxon>Flavipsychrobacter</taxon>
    </lineage>
</organism>
<dbReference type="AlphaFoldDB" id="A0A2S7SZD8"/>
<feature type="chain" id="PRO_5015702226" description="TonB C-terminal domain-containing protein" evidence="1">
    <location>
        <begin position="18"/>
        <end position="146"/>
    </location>
</feature>
<sequence>MKYLLTILLFYAFTANAQVPFTKKYKDCDITDTCLYCGDTRAAYTKNIAGKFQRSLDHSSVKWMSTSGRLYFEIAVDSTGHSCVLSIKDEVHMNDLTENIRRCINNLWDWTPAKLGGRPINSTVILELYFIGDVASVKFIKPEEAH</sequence>
<proteinExistence type="predicted"/>
<accession>A0A2S7SZD8</accession>
<name>A0A2S7SZD8_9BACT</name>
<keyword evidence="1" id="KW-0732">Signal</keyword>
<dbReference type="OrthoDB" id="799853at2"/>
<evidence type="ECO:0000313" key="3">
    <source>
        <dbReference type="Proteomes" id="UP000239872"/>
    </source>
</evidence>
<evidence type="ECO:0008006" key="4">
    <source>
        <dbReference type="Google" id="ProtNLM"/>
    </source>
</evidence>